<protein>
    <recommendedName>
        <fullName evidence="1">RNase H type-1 domain-containing protein</fullName>
    </recommendedName>
</protein>
<dbReference type="Gene3D" id="3.30.420.10">
    <property type="entry name" value="Ribonuclease H-like superfamily/Ribonuclease H"/>
    <property type="match status" value="1"/>
</dbReference>
<feature type="domain" description="RNase H type-1" evidence="1">
    <location>
        <begin position="158"/>
        <end position="251"/>
    </location>
</feature>
<dbReference type="PANTHER" id="PTHR47074">
    <property type="entry name" value="BNAC02G40300D PROTEIN"/>
    <property type="match status" value="1"/>
</dbReference>
<reference evidence="2 3" key="1">
    <citation type="journal article" date="2024" name="G3 (Bethesda)">
        <title>Genome assembly of Hibiscus sabdariffa L. provides insights into metabolisms of medicinal natural products.</title>
        <authorList>
            <person name="Kim T."/>
        </authorList>
    </citation>
    <scope>NUCLEOTIDE SEQUENCE [LARGE SCALE GENOMIC DNA]</scope>
    <source>
        <strain evidence="2">TK-2024</strain>
        <tissue evidence="2">Old leaves</tissue>
    </source>
</reference>
<dbReference type="InterPro" id="IPR052929">
    <property type="entry name" value="RNase_H-like_EbsB-rel"/>
</dbReference>
<dbReference type="Proteomes" id="UP001472677">
    <property type="component" value="Unassembled WGS sequence"/>
</dbReference>
<dbReference type="InterPro" id="IPR012337">
    <property type="entry name" value="RNaseH-like_sf"/>
</dbReference>
<accession>A0ABR2ADI1</accession>
<dbReference type="InterPro" id="IPR044730">
    <property type="entry name" value="RNase_H-like_dom_plant"/>
</dbReference>
<sequence>MSDNLIWHCDGSGSYSVKSDYRLLREDVSTTIGRNSNNHACMVKRFYSELWSMSFPAKVLDAQGVQLPAPSTGEDWLVSTFCSLNEMHRRALLVTFWATWYARNKLVHEDSDPSPHITLAFVEAFLRETMAIKPVVYLTATADRVCWQAPMESMVKVNFDATFDVQSKSSTSGVLCRNDEGLIMLAYTLHHVHVSDAFMAEALSCLQAVILARDLGFSKIVVEGDSLTVIKKLCSVAADTSTIIPVIYDIRVVA</sequence>
<evidence type="ECO:0000313" key="2">
    <source>
        <dbReference type="EMBL" id="KAK8491089.1"/>
    </source>
</evidence>
<dbReference type="InterPro" id="IPR036397">
    <property type="entry name" value="RNaseH_sf"/>
</dbReference>
<dbReference type="InterPro" id="IPR002156">
    <property type="entry name" value="RNaseH_domain"/>
</dbReference>
<dbReference type="Pfam" id="PF13456">
    <property type="entry name" value="RVT_3"/>
    <property type="match status" value="1"/>
</dbReference>
<dbReference type="SUPFAM" id="SSF53098">
    <property type="entry name" value="Ribonuclease H-like"/>
    <property type="match status" value="1"/>
</dbReference>
<gene>
    <name evidence="2" type="ORF">V6N12_009703</name>
</gene>
<organism evidence="2 3">
    <name type="scientific">Hibiscus sabdariffa</name>
    <name type="common">roselle</name>
    <dbReference type="NCBI Taxonomy" id="183260"/>
    <lineage>
        <taxon>Eukaryota</taxon>
        <taxon>Viridiplantae</taxon>
        <taxon>Streptophyta</taxon>
        <taxon>Embryophyta</taxon>
        <taxon>Tracheophyta</taxon>
        <taxon>Spermatophyta</taxon>
        <taxon>Magnoliopsida</taxon>
        <taxon>eudicotyledons</taxon>
        <taxon>Gunneridae</taxon>
        <taxon>Pentapetalae</taxon>
        <taxon>rosids</taxon>
        <taxon>malvids</taxon>
        <taxon>Malvales</taxon>
        <taxon>Malvaceae</taxon>
        <taxon>Malvoideae</taxon>
        <taxon>Hibiscus</taxon>
    </lineage>
</organism>
<dbReference type="CDD" id="cd06222">
    <property type="entry name" value="RNase_H_like"/>
    <property type="match status" value="1"/>
</dbReference>
<dbReference type="EMBL" id="JBBPBM010000808">
    <property type="protein sequence ID" value="KAK8491089.1"/>
    <property type="molecule type" value="Genomic_DNA"/>
</dbReference>
<comment type="caution">
    <text evidence="2">The sequence shown here is derived from an EMBL/GenBank/DDBJ whole genome shotgun (WGS) entry which is preliminary data.</text>
</comment>
<evidence type="ECO:0000259" key="1">
    <source>
        <dbReference type="Pfam" id="PF13456"/>
    </source>
</evidence>
<keyword evidence="3" id="KW-1185">Reference proteome</keyword>
<proteinExistence type="predicted"/>
<dbReference type="PANTHER" id="PTHR47074:SF61">
    <property type="entry name" value="RNASE H TYPE-1 DOMAIN-CONTAINING PROTEIN"/>
    <property type="match status" value="1"/>
</dbReference>
<name>A0ABR2ADI1_9ROSI</name>
<evidence type="ECO:0000313" key="3">
    <source>
        <dbReference type="Proteomes" id="UP001472677"/>
    </source>
</evidence>